<accession>A0A6V7NWM0</accession>
<dbReference type="AlphaFoldDB" id="A0A6V7NWM0"/>
<evidence type="ECO:0000313" key="1">
    <source>
        <dbReference type="EMBL" id="CAD1822969.1"/>
    </source>
</evidence>
<name>A0A6V7NWM0_ANACO</name>
<reference evidence="1" key="1">
    <citation type="submission" date="2020-07" db="EMBL/GenBank/DDBJ databases">
        <authorList>
            <person name="Lin J."/>
        </authorList>
    </citation>
    <scope>NUCLEOTIDE SEQUENCE</scope>
</reference>
<dbReference type="EMBL" id="LR862142">
    <property type="protein sequence ID" value="CAD1822969.1"/>
    <property type="molecule type" value="Genomic_DNA"/>
</dbReference>
<organism evidence="1">
    <name type="scientific">Ananas comosus var. bracteatus</name>
    <name type="common">red pineapple</name>
    <dbReference type="NCBI Taxonomy" id="296719"/>
    <lineage>
        <taxon>Eukaryota</taxon>
        <taxon>Viridiplantae</taxon>
        <taxon>Streptophyta</taxon>
        <taxon>Embryophyta</taxon>
        <taxon>Tracheophyta</taxon>
        <taxon>Spermatophyta</taxon>
        <taxon>Magnoliopsida</taxon>
        <taxon>Liliopsida</taxon>
        <taxon>Poales</taxon>
        <taxon>Bromeliaceae</taxon>
        <taxon>Bromelioideae</taxon>
        <taxon>Ananas</taxon>
    </lineage>
</organism>
<protein>
    <submittedName>
        <fullName evidence="1">Uncharacterized protein</fullName>
    </submittedName>
</protein>
<proteinExistence type="predicted"/>
<sequence length="170" mass="19466">MYRYGVMAVPIQPSTLAASQPTRGSGWAFSWEVYRRLICADIWRVWTRYWEGLGRSRGVTVGILDLSRITHQYLLDLGLSSPDFEIVIWSLFELDRDTLHTRLGSSHECHSGGRRCAFALVSCMPVRLALHRLISSGGSWESHRFRLLRLPRIRIEARASRVRALPDVLS</sequence>
<gene>
    <name evidence="1" type="ORF">CB5_LOCUS6180</name>
</gene>